<dbReference type="EMBL" id="JBHTMV010000009">
    <property type="protein sequence ID" value="MFD1294899.1"/>
    <property type="molecule type" value="Genomic_DNA"/>
</dbReference>
<dbReference type="InterPro" id="IPR021958">
    <property type="entry name" value="DUF3575"/>
</dbReference>
<dbReference type="RefSeq" id="WP_386810300.1">
    <property type="nucleotide sequence ID" value="NZ_JBHTMV010000009.1"/>
</dbReference>
<evidence type="ECO:0000313" key="2">
    <source>
        <dbReference type="Proteomes" id="UP001597241"/>
    </source>
</evidence>
<sequence length="187" mass="21428">MKKFIATTAFLCVFLNAFSQNEEPLSRSEIKLNVAYLIGGMPEVSYEYLINEESSVGASILYAIDNDIDFKFAFTPYYRFYFGKKRTAGFFVEGFGMLNVTEEHYAIYYYDVADPNSDVYYENNNNFEKNTNFALGIAVGGKFLTSSGFIFEIYGGIGRNLFNNNDYYNSDNYEFVPRFGVSVGKRF</sequence>
<dbReference type="Pfam" id="PF12099">
    <property type="entry name" value="DUF3575"/>
    <property type="match status" value="1"/>
</dbReference>
<reference evidence="2" key="1">
    <citation type="journal article" date="2019" name="Int. J. Syst. Evol. Microbiol.">
        <title>The Global Catalogue of Microorganisms (GCM) 10K type strain sequencing project: providing services to taxonomists for standard genome sequencing and annotation.</title>
        <authorList>
            <consortium name="The Broad Institute Genomics Platform"/>
            <consortium name="The Broad Institute Genome Sequencing Center for Infectious Disease"/>
            <person name="Wu L."/>
            <person name="Ma J."/>
        </authorList>
    </citation>
    <scope>NUCLEOTIDE SEQUENCE [LARGE SCALE GENOMIC DNA]</scope>
    <source>
        <strain evidence="2">CCUG 62221</strain>
    </source>
</reference>
<proteinExistence type="predicted"/>
<keyword evidence="2" id="KW-1185">Reference proteome</keyword>
<name>A0ABW3WR83_9FLAO</name>
<evidence type="ECO:0000313" key="1">
    <source>
        <dbReference type="EMBL" id="MFD1294899.1"/>
    </source>
</evidence>
<organism evidence="1 2">
    <name type="scientific">Lutibacter holmesii</name>
    <dbReference type="NCBI Taxonomy" id="1137985"/>
    <lineage>
        <taxon>Bacteria</taxon>
        <taxon>Pseudomonadati</taxon>
        <taxon>Bacteroidota</taxon>
        <taxon>Flavobacteriia</taxon>
        <taxon>Flavobacteriales</taxon>
        <taxon>Flavobacteriaceae</taxon>
        <taxon>Lutibacter</taxon>
    </lineage>
</organism>
<gene>
    <name evidence="1" type="ORF">ACFQ5N_13735</name>
</gene>
<comment type="caution">
    <text evidence="1">The sequence shown here is derived from an EMBL/GenBank/DDBJ whole genome shotgun (WGS) entry which is preliminary data.</text>
</comment>
<dbReference type="Proteomes" id="UP001597241">
    <property type="component" value="Unassembled WGS sequence"/>
</dbReference>
<protein>
    <submittedName>
        <fullName evidence="1">DUF3575 domain-containing protein</fullName>
    </submittedName>
</protein>
<accession>A0ABW3WR83</accession>